<dbReference type="InterPro" id="IPR000595">
    <property type="entry name" value="cNMP-bd_dom"/>
</dbReference>
<dbReference type="Gene3D" id="3.20.20.450">
    <property type="entry name" value="EAL domain"/>
    <property type="match status" value="1"/>
</dbReference>
<dbReference type="PANTHER" id="PTHR33121">
    <property type="entry name" value="CYCLIC DI-GMP PHOSPHODIESTERASE PDEF"/>
    <property type="match status" value="1"/>
</dbReference>
<dbReference type="InterPro" id="IPR018490">
    <property type="entry name" value="cNMP-bd_dom_sf"/>
</dbReference>
<evidence type="ECO:0000313" key="4">
    <source>
        <dbReference type="Proteomes" id="UP000199771"/>
    </source>
</evidence>
<dbReference type="SUPFAM" id="SSF141868">
    <property type="entry name" value="EAL domain-like"/>
    <property type="match status" value="1"/>
</dbReference>
<dbReference type="Proteomes" id="UP000199771">
    <property type="component" value="Unassembled WGS sequence"/>
</dbReference>
<dbReference type="PANTHER" id="PTHR33121:SF70">
    <property type="entry name" value="SIGNALING PROTEIN YKOW"/>
    <property type="match status" value="1"/>
</dbReference>
<keyword evidence="4" id="KW-1185">Reference proteome</keyword>
<evidence type="ECO:0000313" key="3">
    <source>
        <dbReference type="EMBL" id="SFF50750.1"/>
    </source>
</evidence>
<dbReference type="CDD" id="cd00038">
    <property type="entry name" value="CAP_ED"/>
    <property type="match status" value="1"/>
</dbReference>
<protein>
    <submittedName>
        <fullName evidence="3">EAL domain, c-di-GMP-specific phosphodiesterase class I (Or its enzymatically inactive variant)</fullName>
    </submittedName>
</protein>
<proteinExistence type="predicted"/>
<dbReference type="Pfam" id="PF00563">
    <property type="entry name" value="EAL"/>
    <property type="match status" value="1"/>
</dbReference>
<dbReference type="GO" id="GO:0071111">
    <property type="term" value="F:cyclic-guanylate-specific phosphodiesterase activity"/>
    <property type="evidence" value="ECO:0007669"/>
    <property type="project" value="InterPro"/>
</dbReference>
<dbReference type="RefSeq" id="WP_091533478.1">
    <property type="nucleotide sequence ID" value="NZ_FOOC01000006.1"/>
</dbReference>
<dbReference type="STRING" id="1076937.SAMN04488120_10642"/>
<dbReference type="SMART" id="SM00052">
    <property type="entry name" value="EAL"/>
    <property type="match status" value="1"/>
</dbReference>
<dbReference type="InterPro" id="IPR050706">
    <property type="entry name" value="Cyclic-di-GMP_PDE-like"/>
</dbReference>
<organism evidence="3 4">
    <name type="scientific">Fontimonas thermophila</name>
    <dbReference type="NCBI Taxonomy" id="1076937"/>
    <lineage>
        <taxon>Bacteria</taxon>
        <taxon>Pseudomonadati</taxon>
        <taxon>Pseudomonadota</taxon>
        <taxon>Gammaproteobacteria</taxon>
        <taxon>Nevskiales</taxon>
        <taxon>Nevskiaceae</taxon>
        <taxon>Fontimonas</taxon>
    </lineage>
</organism>
<reference evidence="3 4" key="1">
    <citation type="submission" date="2016-10" db="EMBL/GenBank/DDBJ databases">
        <authorList>
            <person name="de Groot N.N."/>
        </authorList>
    </citation>
    <scope>NUCLEOTIDE SEQUENCE [LARGE SCALE GENOMIC DNA]</scope>
    <source>
        <strain evidence="3 4">DSM 23609</strain>
    </source>
</reference>
<dbReference type="Pfam" id="PF00027">
    <property type="entry name" value="cNMP_binding"/>
    <property type="match status" value="1"/>
</dbReference>
<dbReference type="InterPro" id="IPR018488">
    <property type="entry name" value="cNMP-bd_CS"/>
</dbReference>
<feature type="domain" description="EAL" evidence="2">
    <location>
        <begin position="147"/>
        <end position="406"/>
    </location>
</feature>
<name>A0A1I2J9S6_9GAMM</name>
<evidence type="ECO:0000259" key="1">
    <source>
        <dbReference type="PROSITE" id="PS50042"/>
    </source>
</evidence>
<dbReference type="PROSITE" id="PS50042">
    <property type="entry name" value="CNMP_BINDING_3"/>
    <property type="match status" value="1"/>
</dbReference>
<dbReference type="InterPro" id="IPR035919">
    <property type="entry name" value="EAL_sf"/>
</dbReference>
<dbReference type="EMBL" id="FOOC01000006">
    <property type="protein sequence ID" value="SFF50750.1"/>
    <property type="molecule type" value="Genomic_DNA"/>
</dbReference>
<dbReference type="SUPFAM" id="SSF51206">
    <property type="entry name" value="cAMP-binding domain-like"/>
    <property type="match status" value="1"/>
</dbReference>
<accession>A0A1I2J9S6</accession>
<evidence type="ECO:0000259" key="2">
    <source>
        <dbReference type="PROSITE" id="PS50883"/>
    </source>
</evidence>
<sequence>MDENGTQRRLASGEMLFHEGARGSEAYLVESGLIEIFVDRPDGRHVLARLGPDEIFGELALIGDQTRSASARALEPTVLTVITHETLTDQLARTSPVLRHLLRVALGRWRDTLRRVGTAGDGHQTLPITRPSAPTEAPADRDLAVKRLRLEQALTDALQRGELELFYQPIVDLAAGCTAGFEALVRWHRSGQPVSPAEFMWVIEDSNLILAFGRWTLRAAAEGLRTLQAVHRPTRCGEERLFCSVNLSARQFGDRSLFATIERALDDNGLAPEQLRLEITESAVLDDFETAVELLTRCRSLGCKLVVDDFGTGYSALSYLHRLPVHGLKLDRSFIKDLAMNERGLHIVRAIGRLAADLDMYAVAEGIETPEQAALCRNIGIGYGQGYFFGRPLALADAQAALAAGR</sequence>
<dbReference type="PROSITE" id="PS00889">
    <property type="entry name" value="CNMP_BINDING_2"/>
    <property type="match status" value="1"/>
</dbReference>
<dbReference type="AlphaFoldDB" id="A0A1I2J9S6"/>
<dbReference type="InterPro" id="IPR001633">
    <property type="entry name" value="EAL_dom"/>
</dbReference>
<gene>
    <name evidence="3" type="ORF">SAMN04488120_10642</name>
</gene>
<dbReference type="OrthoDB" id="9812358at2"/>
<dbReference type="InterPro" id="IPR014710">
    <property type="entry name" value="RmlC-like_jellyroll"/>
</dbReference>
<dbReference type="Gene3D" id="2.60.120.10">
    <property type="entry name" value="Jelly Rolls"/>
    <property type="match status" value="1"/>
</dbReference>
<dbReference type="CDD" id="cd01948">
    <property type="entry name" value="EAL"/>
    <property type="match status" value="1"/>
</dbReference>
<dbReference type="SMART" id="SM00100">
    <property type="entry name" value="cNMP"/>
    <property type="match status" value="1"/>
</dbReference>
<dbReference type="PROSITE" id="PS50883">
    <property type="entry name" value="EAL"/>
    <property type="match status" value="1"/>
</dbReference>
<feature type="domain" description="Cyclic nucleotide-binding" evidence="1">
    <location>
        <begin position="1"/>
        <end position="108"/>
    </location>
</feature>